<evidence type="ECO:0000313" key="10">
    <source>
        <dbReference type="EMBL" id="KAL3313751.1"/>
    </source>
</evidence>
<feature type="modified residue" description="N6-(pyridoxal phosphate)lysine" evidence="7">
    <location>
        <position position="237"/>
    </location>
</feature>
<dbReference type="InterPro" id="IPR015424">
    <property type="entry name" value="PyrdxlP-dep_Trfase"/>
</dbReference>
<dbReference type="InterPro" id="IPR049943">
    <property type="entry name" value="Ser_HO-MeTrfase-like"/>
</dbReference>
<evidence type="ECO:0000256" key="8">
    <source>
        <dbReference type="RuleBase" id="RU000585"/>
    </source>
</evidence>
<dbReference type="FunFam" id="3.40.640.10:FF:000097">
    <property type="entry name" value="Serine hydroxymethyltransferase"/>
    <property type="match status" value="1"/>
</dbReference>
<evidence type="ECO:0000256" key="7">
    <source>
        <dbReference type="PIRSR" id="PIRSR000412-50"/>
    </source>
</evidence>
<comment type="pathway">
    <text evidence="2 8">One-carbon metabolism; tetrahydrofolate interconversion.</text>
</comment>
<dbReference type="NCBIfam" id="NF000586">
    <property type="entry name" value="PRK00011.1"/>
    <property type="match status" value="1"/>
</dbReference>
<sequence>KMSHLAEFDPEVYNLCLEEKQRQLKGIELIASENFPSANVLEALASSFQNKYSEGYPKARCYYGTEVVDKLELLCQERALKCFKLDPSIWGVNVQALSGSPANFAVFTALAGPHGRIMGLDLPDGGHLTHGFQTPSGKKVSATSLFFESMPYKLDPKTHLIDFDALAKNAKLFQPKIIIAGTSVYSRFLDYGEFRKVCDEVGAFLLADMAHISGLVAAGVHPSPFEYSDVVTTTTHKTLRGPRSALIFYRKIKFGSTTNEATNFEQTINEAIFPGLNGGPHNHAIAATAVALKEASQPEYVEYQRQVVKNMQTIALVLMENGLKVMTNGTQVHQCLVDLKPCGLNGGKFAAILERIGIIVNKNTVPGDTSAINPSGIRIGTPAMTSRQMKEPDMIKIANYIVEALGIAQQTVKKMEGDSLAEFLNILEKDERIATLRGQIEAWAQTYPLPGLNY</sequence>
<protein>
    <recommendedName>
        <fullName evidence="8">Serine hydroxymethyltransferase</fullName>
        <ecNumber evidence="8">2.1.2.1</ecNumber>
    </recommendedName>
</protein>
<evidence type="ECO:0000256" key="5">
    <source>
        <dbReference type="ARBA" id="ARBA00022679"/>
    </source>
</evidence>
<evidence type="ECO:0000256" key="2">
    <source>
        <dbReference type="ARBA" id="ARBA00004777"/>
    </source>
</evidence>
<dbReference type="InterPro" id="IPR015422">
    <property type="entry name" value="PyrdxlP-dep_Trfase_small"/>
</dbReference>
<dbReference type="EC" id="2.1.2.1" evidence="8"/>
<dbReference type="Pfam" id="PF00464">
    <property type="entry name" value="SHMT"/>
    <property type="match status" value="1"/>
</dbReference>
<comment type="similarity">
    <text evidence="3 8">Belongs to the SHMT family.</text>
</comment>
<evidence type="ECO:0000313" key="11">
    <source>
        <dbReference type="Proteomes" id="UP001626550"/>
    </source>
</evidence>
<proteinExistence type="inferred from homology"/>
<keyword evidence="6 7" id="KW-0663">Pyridoxal phosphate</keyword>
<dbReference type="AlphaFoldDB" id="A0ABD2Q4W9"/>
<dbReference type="Gene3D" id="3.90.1150.10">
    <property type="entry name" value="Aspartate Aminotransferase, domain 1"/>
    <property type="match status" value="1"/>
</dbReference>
<dbReference type="GO" id="GO:0006730">
    <property type="term" value="P:one-carbon metabolic process"/>
    <property type="evidence" value="ECO:0007669"/>
    <property type="project" value="UniProtKB-KW"/>
</dbReference>
<keyword evidence="5 8" id="KW-0808">Transferase</keyword>
<accession>A0ABD2Q4W9</accession>
<dbReference type="Proteomes" id="UP001626550">
    <property type="component" value="Unassembled WGS sequence"/>
</dbReference>
<comment type="function">
    <text evidence="8">Interconversion of serine and glycine.</text>
</comment>
<keyword evidence="4 8" id="KW-0554">One-carbon metabolism</keyword>
<dbReference type="Gene3D" id="3.40.640.10">
    <property type="entry name" value="Type I PLP-dependent aspartate aminotransferase-like (Major domain)"/>
    <property type="match status" value="1"/>
</dbReference>
<evidence type="ECO:0000256" key="6">
    <source>
        <dbReference type="ARBA" id="ARBA00022898"/>
    </source>
</evidence>
<evidence type="ECO:0000256" key="1">
    <source>
        <dbReference type="ARBA" id="ARBA00001933"/>
    </source>
</evidence>
<organism evidence="10 11">
    <name type="scientific">Cichlidogyrus casuarinus</name>
    <dbReference type="NCBI Taxonomy" id="1844966"/>
    <lineage>
        <taxon>Eukaryota</taxon>
        <taxon>Metazoa</taxon>
        <taxon>Spiralia</taxon>
        <taxon>Lophotrochozoa</taxon>
        <taxon>Platyhelminthes</taxon>
        <taxon>Monogenea</taxon>
        <taxon>Monopisthocotylea</taxon>
        <taxon>Dactylogyridea</taxon>
        <taxon>Ancyrocephalidae</taxon>
        <taxon>Cichlidogyrus</taxon>
    </lineage>
</organism>
<feature type="non-terminal residue" evidence="10">
    <location>
        <position position="1"/>
    </location>
</feature>
<dbReference type="InterPro" id="IPR015421">
    <property type="entry name" value="PyrdxlP-dep_Trfase_major"/>
</dbReference>
<evidence type="ECO:0000256" key="4">
    <source>
        <dbReference type="ARBA" id="ARBA00022563"/>
    </source>
</evidence>
<dbReference type="HAMAP" id="MF_00051">
    <property type="entry name" value="SHMT"/>
    <property type="match status" value="1"/>
</dbReference>
<comment type="cofactor">
    <cofactor evidence="1 7 8">
        <name>pyridoxal 5'-phosphate</name>
        <dbReference type="ChEBI" id="CHEBI:597326"/>
    </cofactor>
</comment>
<evidence type="ECO:0000256" key="3">
    <source>
        <dbReference type="ARBA" id="ARBA00006376"/>
    </source>
</evidence>
<name>A0ABD2Q4W9_9PLAT</name>
<dbReference type="SUPFAM" id="SSF53383">
    <property type="entry name" value="PLP-dependent transferases"/>
    <property type="match status" value="1"/>
</dbReference>
<dbReference type="PANTHER" id="PTHR11680">
    <property type="entry name" value="SERINE HYDROXYMETHYLTRANSFERASE"/>
    <property type="match status" value="1"/>
</dbReference>
<dbReference type="CDD" id="cd00378">
    <property type="entry name" value="SHMT"/>
    <property type="match status" value="1"/>
</dbReference>
<comment type="caution">
    <text evidence="10">The sequence shown here is derived from an EMBL/GenBank/DDBJ whole genome shotgun (WGS) entry which is preliminary data.</text>
</comment>
<reference evidence="10 11" key="1">
    <citation type="submission" date="2024-11" db="EMBL/GenBank/DDBJ databases">
        <title>Adaptive evolution of stress response genes in parasites aligns with host niche diversity.</title>
        <authorList>
            <person name="Hahn C."/>
            <person name="Resl P."/>
        </authorList>
    </citation>
    <scope>NUCLEOTIDE SEQUENCE [LARGE SCALE GENOMIC DNA]</scope>
    <source>
        <strain evidence="10">EGGRZ-B1_66</strain>
        <tissue evidence="10">Body</tissue>
    </source>
</reference>
<dbReference type="EMBL" id="JBJKFK010001204">
    <property type="protein sequence ID" value="KAL3313751.1"/>
    <property type="molecule type" value="Genomic_DNA"/>
</dbReference>
<dbReference type="PROSITE" id="PS00096">
    <property type="entry name" value="SHMT"/>
    <property type="match status" value="1"/>
</dbReference>
<dbReference type="GO" id="GO:0004372">
    <property type="term" value="F:glycine hydroxymethyltransferase activity"/>
    <property type="evidence" value="ECO:0007669"/>
    <property type="project" value="UniProtKB-EC"/>
</dbReference>
<dbReference type="PIRSF" id="PIRSF000412">
    <property type="entry name" value="SHMT"/>
    <property type="match status" value="1"/>
</dbReference>
<gene>
    <name evidence="10" type="primary">SHMT1_2</name>
    <name evidence="10" type="ORF">Ciccas_007649</name>
</gene>
<comment type="catalytic activity">
    <reaction evidence="8">
        <text>(6R)-5,10-methylene-5,6,7,8-tetrahydrofolate + glycine + H2O = (6S)-5,6,7,8-tetrahydrofolate + L-serine</text>
        <dbReference type="Rhea" id="RHEA:15481"/>
        <dbReference type="ChEBI" id="CHEBI:15377"/>
        <dbReference type="ChEBI" id="CHEBI:15636"/>
        <dbReference type="ChEBI" id="CHEBI:33384"/>
        <dbReference type="ChEBI" id="CHEBI:57305"/>
        <dbReference type="ChEBI" id="CHEBI:57453"/>
        <dbReference type="EC" id="2.1.2.1"/>
    </reaction>
</comment>
<dbReference type="PANTHER" id="PTHR11680:SF35">
    <property type="entry name" value="SERINE HYDROXYMETHYLTRANSFERASE 1"/>
    <property type="match status" value="1"/>
</dbReference>
<evidence type="ECO:0000259" key="9">
    <source>
        <dbReference type="Pfam" id="PF00464"/>
    </source>
</evidence>
<keyword evidence="11" id="KW-1185">Reference proteome</keyword>
<dbReference type="InterPro" id="IPR019798">
    <property type="entry name" value="Ser_HO-MeTrfase_PLP_BS"/>
</dbReference>
<dbReference type="InterPro" id="IPR001085">
    <property type="entry name" value="Ser_HO-MeTrfase"/>
</dbReference>
<feature type="domain" description="Serine hydroxymethyltransferase-like" evidence="9">
    <location>
        <begin position="5"/>
        <end position="401"/>
    </location>
</feature>
<dbReference type="InterPro" id="IPR039429">
    <property type="entry name" value="SHMT-like_dom"/>
</dbReference>